<accession>A0A160MYA7</accession>
<dbReference type="EMBL" id="CP014841">
    <property type="protein sequence ID" value="AND67837.1"/>
    <property type="molecule type" value="Genomic_DNA"/>
</dbReference>
<dbReference type="PATRIC" id="fig|445710.3.peg.380"/>
<protein>
    <recommendedName>
        <fullName evidence="3">Lipoprotein</fullName>
    </recommendedName>
</protein>
<dbReference type="RefSeq" id="WP_063670162.1">
    <property type="nucleotide sequence ID" value="NZ_CP014841.1"/>
</dbReference>
<organism evidence="1 2">
    <name type="scientific">Dyella thiooxydans</name>
    <dbReference type="NCBI Taxonomy" id="445710"/>
    <lineage>
        <taxon>Bacteria</taxon>
        <taxon>Pseudomonadati</taxon>
        <taxon>Pseudomonadota</taxon>
        <taxon>Gammaproteobacteria</taxon>
        <taxon>Lysobacterales</taxon>
        <taxon>Rhodanobacteraceae</taxon>
        <taxon>Dyella</taxon>
    </lineage>
</organism>
<name>A0A160MYA7_9GAMM</name>
<dbReference type="Proteomes" id="UP000077255">
    <property type="component" value="Chromosome"/>
</dbReference>
<evidence type="ECO:0008006" key="3">
    <source>
        <dbReference type="Google" id="ProtNLM"/>
    </source>
</evidence>
<evidence type="ECO:0000313" key="1">
    <source>
        <dbReference type="EMBL" id="AND67837.1"/>
    </source>
</evidence>
<dbReference type="PROSITE" id="PS51257">
    <property type="entry name" value="PROKAR_LIPOPROTEIN"/>
    <property type="match status" value="1"/>
</dbReference>
<keyword evidence="2" id="KW-1185">Reference proteome</keyword>
<dbReference type="OrthoDB" id="9130200at2"/>
<gene>
    <name evidence="1" type="ORF">ATSB10_03830</name>
</gene>
<dbReference type="AlphaFoldDB" id="A0A160MYA7"/>
<dbReference type="KEGG" id="dtx:ATSB10_03830"/>
<sequence>MFKKIVGAVAVTALVSGCVSVQNKPLAADASKALAHKSLAYTEYARADFAAMTAGKAMFGGLGGAAMVHAGNEIVTENNIGDPALDISAALASRLEKSQSMTLASAPVQVPKDDVGTLVAHANGADFLLDVKTLNWMFAYYPSSWSHYHVMYAARMRLIDVHTHAVVAETMCKASQPAKEAEAPTHDELISDHAAKLKSLVNQEVQDCVNLLSSQILHV</sequence>
<evidence type="ECO:0000313" key="2">
    <source>
        <dbReference type="Proteomes" id="UP000077255"/>
    </source>
</evidence>
<proteinExistence type="predicted"/>
<reference evidence="1 2" key="1">
    <citation type="submission" date="2016-02" db="EMBL/GenBank/DDBJ databases">
        <title>Complete genome sequencing and analysis of ATSB10, Dyella thiooxydans isolated from rhizosphere soil of sunflower (Helianthus annuus L.).</title>
        <authorList>
            <person name="Lee Y."/>
            <person name="Hwangbo K."/>
            <person name="Chung H."/>
            <person name="Yoo J."/>
            <person name="Kim K.Y."/>
            <person name="Sa T.M."/>
            <person name="Um Y."/>
            <person name="Madhaiyan M."/>
        </authorList>
    </citation>
    <scope>NUCLEOTIDE SEQUENCE [LARGE SCALE GENOMIC DNA]</scope>
    <source>
        <strain evidence="1 2">ATSB10</strain>
    </source>
</reference>